<name>A0A9D1GRT0_9MOLU</name>
<sequence>MAVSSISVVLFKKMIMNGAINLKNNHKKVDELNVFPVPDGDTGTNMQMTIMSGVREMSSCESSSIIEVGKVLSRGALMGARGNSGVILSQFFRGIYVGMQNLSHNELTIEDFMNCLESGYKVAYKAVMEPVEGTILTVVREAAEHTKEKLSSFKTINALLKYYYTSAEKSLQNTPNLLPVLKEAGVVDSGGAGFVEILKGMIMALDGKMLEAKEDSVKESKSAAENLDVEIKFGYCTEFILDLKDPANFDESVLKSVLSYLGDSLVVVKDDNLCKVHVHTNHPGRALEAAQRHGEFVTLKIENMRLQHSQLQSGAQQSTPAKRKHFALVAVCFGEGISSTFKDLGVDYIIEGGQTMNPSTEAFVETMKQVCADNIIVIPNNGNVVMAAKQAAELVQDANVAVLKAKTIAQGYASLMVFDPEADMQTNLEAMEEAVDHVKTGELTYSIRDTEIGGIKISEGDFMGIANGEIIVSTKEKKDALVALLHQCIDENSQIVTFFCGKDIAAEEMAVLEDLCKAVNEEVEVEIIEGKQDIYSYIIAVE</sequence>
<dbReference type="PANTHER" id="PTHR33434">
    <property type="entry name" value="DEGV DOMAIN-CONTAINING PROTEIN DR_1986-RELATED"/>
    <property type="match status" value="1"/>
</dbReference>
<dbReference type="Pfam" id="PF13684">
    <property type="entry name" value="FakA-like_C"/>
    <property type="match status" value="1"/>
</dbReference>
<evidence type="ECO:0000313" key="2">
    <source>
        <dbReference type="EMBL" id="HIT50243.1"/>
    </source>
</evidence>
<dbReference type="SMART" id="SM01121">
    <property type="entry name" value="Dak1_2"/>
    <property type="match status" value="1"/>
</dbReference>
<evidence type="ECO:0000313" key="3">
    <source>
        <dbReference type="Proteomes" id="UP000886758"/>
    </source>
</evidence>
<dbReference type="InterPro" id="IPR048394">
    <property type="entry name" value="FakA-like_M"/>
</dbReference>
<dbReference type="EMBL" id="DVLF01000136">
    <property type="protein sequence ID" value="HIT50243.1"/>
    <property type="molecule type" value="Genomic_DNA"/>
</dbReference>
<dbReference type="PANTHER" id="PTHR33434:SF4">
    <property type="entry name" value="PHOSPHATASE PROTEIN"/>
    <property type="match status" value="1"/>
</dbReference>
<dbReference type="Pfam" id="PF21645">
    <property type="entry name" value="FakA-like_M"/>
    <property type="match status" value="1"/>
</dbReference>
<dbReference type="NCBIfam" id="TIGR03599">
    <property type="entry name" value="YloV"/>
    <property type="match status" value="1"/>
</dbReference>
<dbReference type="AlphaFoldDB" id="A0A9D1GRT0"/>
<organism evidence="2 3">
    <name type="scientific">Candidatus Pelethenecus faecipullorum</name>
    <dbReference type="NCBI Taxonomy" id="2840900"/>
    <lineage>
        <taxon>Bacteria</taxon>
        <taxon>Bacillati</taxon>
        <taxon>Mycoplasmatota</taxon>
        <taxon>Mollicutes</taxon>
        <taxon>Candidatus Pelethenecus</taxon>
    </lineage>
</organism>
<gene>
    <name evidence="2" type="ORF">IAD46_04375</name>
</gene>
<dbReference type="SUPFAM" id="SSF101473">
    <property type="entry name" value="DhaL-like"/>
    <property type="match status" value="1"/>
</dbReference>
<dbReference type="InterPro" id="IPR019986">
    <property type="entry name" value="YloV-like"/>
</dbReference>
<proteinExistence type="predicted"/>
<dbReference type="Proteomes" id="UP000886758">
    <property type="component" value="Unassembled WGS sequence"/>
</dbReference>
<comment type="caution">
    <text evidence="2">The sequence shown here is derived from an EMBL/GenBank/DDBJ whole genome shotgun (WGS) entry which is preliminary data.</text>
</comment>
<dbReference type="Gene3D" id="1.25.40.340">
    <property type="match status" value="1"/>
</dbReference>
<protein>
    <submittedName>
        <fullName evidence="2">DAK2 domain-containing protein</fullName>
    </submittedName>
</protein>
<dbReference type="PROSITE" id="PS51480">
    <property type="entry name" value="DHAL"/>
    <property type="match status" value="1"/>
</dbReference>
<dbReference type="InterPro" id="IPR050270">
    <property type="entry name" value="DegV_domain_contain"/>
</dbReference>
<reference evidence="2" key="1">
    <citation type="submission" date="2020-10" db="EMBL/GenBank/DDBJ databases">
        <authorList>
            <person name="Gilroy R."/>
        </authorList>
    </citation>
    <scope>NUCLEOTIDE SEQUENCE</scope>
    <source>
        <strain evidence="2">ChiW17-6978</strain>
    </source>
</reference>
<dbReference type="GO" id="GO:0004371">
    <property type="term" value="F:glycerone kinase activity"/>
    <property type="evidence" value="ECO:0007669"/>
    <property type="project" value="InterPro"/>
</dbReference>
<dbReference type="InterPro" id="IPR036117">
    <property type="entry name" value="DhaL_dom_sf"/>
</dbReference>
<dbReference type="InterPro" id="IPR004007">
    <property type="entry name" value="DhaL_dom"/>
</dbReference>
<feature type="domain" description="DhaL" evidence="1">
    <location>
        <begin position="9"/>
        <end position="203"/>
    </location>
</feature>
<evidence type="ECO:0000259" key="1">
    <source>
        <dbReference type="PROSITE" id="PS51480"/>
    </source>
</evidence>
<dbReference type="SMART" id="SM01120">
    <property type="entry name" value="Dak2"/>
    <property type="match status" value="1"/>
</dbReference>
<dbReference type="GO" id="GO:0006071">
    <property type="term" value="P:glycerol metabolic process"/>
    <property type="evidence" value="ECO:0007669"/>
    <property type="project" value="InterPro"/>
</dbReference>
<accession>A0A9D1GRT0</accession>
<dbReference type="InterPro" id="IPR033470">
    <property type="entry name" value="FakA-like_C"/>
</dbReference>
<dbReference type="Pfam" id="PF02734">
    <property type="entry name" value="Dak2"/>
    <property type="match status" value="1"/>
</dbReference>
<reference evidence="2" key="2">
    <citation type="journal article" date="2021" name="PeerJ">
        <title>Extensive microbial diversity within the chicken gut microbiome revealed by metagenomics and culture.</title>
        <authorList>
            <person name="Gilroy R."/>
            <person name="Ravi A."/>
            <person name="Getino M."/>
            <person name="Pursley I."/>
            <person name="Horton D.L."/>
            <person name="Alikhan N.F."/>
            <person name="Baker D."/>
            <person name="Gharbi K."/>
            <person name="Hall N."/>
            <person name="Watson M."/>
            <person name="Adriaenssens E.M."/>
            <person name="Foster-Nyarko E."/>
            <person name="Jarju S."/>
            <person name="Secka A."/>
            <person name="Antonio M."/>
            <person name="Oren A."/>
            <person name="Chaudhuri R.R."/>
            <person name="La Ragione R."/>
            <person name="Hildebrand F."/>
            <person name="Pallen M.J."/>
        </authorList>
    </citation>
    <scope>NUCLEOTIDE SEQUENCE</scope>
    <source>
        <strain evidence="2">ChiW17-6978</strain>
    </source>
</reference>